<evidence type="ECO:0000256" key="1">
    <source>
        <dbReference type="SAM" id="Phobius"/>
    </source>
</evidence>
<dbReference type="InterPro" id="IPR008756">
    <property type="entry name" value="Peptidase_M56"/>
</dbReference>
<keyword evidence="1" id="KW-1133">Transmembrane helix</keyword>
<evidence type="ECO:0000313" key="3">
    <source>
        <dbReference type="EMBL" id="UJF33542.1"/>
    </source>
</evidence>
<evidence type="ECO:0000313" key="4">
    <source>
        <dbReference type="Proteomes" id="UP001649230"/>
    </source>
</evidence>
<reference evidence="3 4" key="1">
    <citation type="journal article" date="2024" name="Int. J. Syst. Evol. Microbiol.">
        <title>Paenibacillus hexagrammi sp. nov., a novel bacterium isolated from the gut content of Hexagrammos agrammus.</title>
        <authorList>
            <person name="Jung H.K."/>
            <person name="Kim D.G."/>
            <person name="Zin H."/>
            <person name="Park J."/>
            <person name="Jung H."/>
            <person name="Kim Y.O."/>
            <person name="Kong H.J."/>
            <person name="Kim J.W."/>
            <person name="Kim Y.S."/>
        </authorList>
    </citation>
    <scope>NUCLEOTIDE SEQUENCE [LARGE SCALE GENOMIC DNA]</scope>
    <source>
        <strain evidence="3 4">YPD9-1</strain>
    </source>
</reference>
<dbReference type="Pfam" id="PF05569">
    <property type="entry name" value="Peptidase_M56"/>
    <property type="match status" value="1"/>
</dbReference>
<feature type="domain" description="Peptidase M56" evidence="2">
    <location>
        <begin position="62"/>
        <end position="247"/>
    </location>
</feature>
<sequence>MIGLRPRFMLLATLLTSGFLWCQLISYEIGHLLRLKPLFNLFDMCFFLFRTLHIPALVAGNLVHGLVMYTFGAAAWVAIRHARSFARSSRELELRTENAVTEKLRTQYGLADEELLVIRHQAPIALTMGLWKPRIILSTALLDMLTEGELRAVVEHEKYHLQQKDPLTIFALMICSVSLGYIPIFRWIADKYKIMMELSADKHAISVMEHTAELGSALLKLWKRGQSPHVSLSHASFAETSMNLRIQHILNPQLPISFKLPLVRTVISAVAMIIVVGLI</sequence>
<organism evidence="3 4">
    <name type="scientific">Paenibacillus hexagrammi</name>
    <dbReference type="NCBI Taxonomy" id="2908839"/>
    <lineage>
        <taxon>Bacteria</taxon>
        <taxon>Bacillati</taxon>
        <taxon>Bacillota</taxon>
        <taxon>Bacilli</taxon>
        <taxon>Bacillales</taxon>
        <taxon>Paenibacillaceae</taxon>
        <taxon>Paenibacillus</taxon>
    </lineage>
</organism>
<dbReference type="Proteomes" id="UP001649230">
    <property type="component" value="Chromosome"/>
</dbReference>
<keyword evidence="1" id="KW-0812">Transmembrane</keyword>
<keyword evidence="1" id="KW-0472">Membrane</keyword>
<name>A0ABY3SI10_9BACL</name>
<proteinExistence type="predicted"/>
<dbReference type="InterPro" id="IPR052173">
    <property type="entry name" value="Beta-lactam_resp_regulator"/>
</dbReference>
<feature type="transmembrane region" description="Helical" evidence="1">
    <location>
        <begin position="167"/>
        <end position="189"/>
    </location>
</feature>
<accession>A0ABY3SI10</accession>
<evidence type="ECO:0000259" key="2">
    <source>
        <dbReference type="Pfam" id="PF05569"/>
    </source>
</evidence>
<gene>
    <name evidence="3" type="ORF">L0M14_29275</name>
</gene>
<dbReference type="EMBL" id="CP090978">
    <property type="protein sequence ID" value="UJF33542.1"/>
    <property type="molecule type" value="Genomic_DNA"/>
</dbReference>
<dbReference type="CDD" id="cd07326">
    <property type="entry name" value="M56_BlaR1_MecR1_like"/>
    <property type="match status" value="1"/>
</dbReference>
<feature type="transmembrane region" description="Helical" evidence="1">
    <location>
        <begin position="260"/>
        <end position="278"/>
    </location>
</feature>
<protein>
    <submittedName>
        <fullName evidence="3">M56 family metallopeptidase</fullName>
    </submittedName>
</protein>
<dbReference type="PANTHER" id="PTHR34978">
    <property type="entry name" value="POSSIBLE SENSOR-TRANSDUCER PROTEIN BLAR"/>
    <property type="match status" value="1"/>
</dbReference>
<dbReference type="RefSeq" id="WP_235119912.1">
    <property type="nucleotide sequence ID" value="NZ_CP090978.1"/>
</dbReference>
<dbReference type="PANTHER" id="PTHR34978:SF3">
    <property type="entry name" value="SLR0241 PROTEIN"/>
    <property type="match status" value="1"/>
</dbReference>
<feature type="transmembrane region" description="Helical" evidence="1">
    <location>
        <begin position="56"/>
        <end position="79"/>
    </location>
</feature>
<dbReference type="Gene3D" id="3.30.2010.10">
    <property type="entry name" value="Metalloproteases ('zincins'), catalytic domain"/>
    <property type="match status" value="1"/>
</dbReference>
<keyword evidence="4" id="KW-1185">Reference proteome</keyword>